<gene>
    <name evidence="2" type="ORF">GMARGA_LOCUS12976</name>
</gene>
<comment type="caution">
    <text evidence="2">The sequence shown here is derived from an EMBL/GenBank/DDBJ whole genome shotgun (WGS) entry which is preliminary data.</text>
</comment>
<evidence type="ECO:0000313" key="2">
    <source>
        <dbReference type="EMBL" id="CAG8714174.1"/>
    </source>
</evidence>
<proteinExistence type="predicted"/>
<feature type="domain" description="Conserved Oligomeric Golgi complex subunit 6 C-terminal" evidence="1">
    <location>
        <begin position="1"/>
        <end position="20"/>
    </location>
</feature>
<dbReference type="EMBL" id="CAJVQB010008110">
    <property type="protein sequence ID" value="CAG8714174.1"/>
    <property type="molecule type" value="Genomic_DNA"/>
</dbReference>
<dbReference type="InterPro" id="IPR048369">
    <property type="entry name" value="COG6_C"/>
</dbReference>
<sequence>DMLAWIHQTVANEREFLDLLDLDIDGTCRPLKFLILMPPPVVKETV</sequence>
<reference evidence="2 3" key="1">
    <citation type="submission" date="2021-06" db="EMBL/GenBank/DDBJ databases">
        <authorList>
            <person name="Kallberg Y."/>
            <person name="Tangrot J."/>
            <person name="Rosling A."/>
        </authorList>
    </citation>
    <scope>NUCLEOTIDE SEQUENCE [LARGE SCALE GENOMIC DNA]</scope>
    <source>
        <strain evidence="2 3">120-4 pot B 10/14</strain>
    </source>
</reference>
<evidence type="ECO:0000259" key="1">
    <source>
        <dbReference type="Pfam" id="PF20653"/>
    </source>
</evidence>
<dbReference type="Proteomes" id="UP000789901">
    <property type="component" value="Unassembled WGS sequence"/>
</dbReference>
<keyword evidence="3" id="KW-1185">Reference proteome</keyword>
<name>A0ABN7V120_GIGMA</name>
<feature type="non-terminal residue" evidence="2">
    <location>
        <position position="1"/>
    </location>
</feature>
<accession>A0ABN7V120</accession>
<organism evidence="2 3">
    <name type="scientific">Gigaspora margarita</name>
    <dbReference type="NCBI Taxonomy" id="4874"/>
    <lineage>
        <taxon>Eukaryota</taxon>
        <taxon>Fungi</taxon>
        <taxon>Fungi incertae sedis</taxon>
        <taxon>Mucoromycota</taxon>
        <taxon>Glomeromycotina</taxon>
        <taxon>Glomeromycetes</taxon>
        <taxon>Diversisporales</taxon>
        <taxon>Gigasporaceae</taxon>
        <taxon>Gigaspora</taxon>
    </lineage>
</organism>
<evidence type="ECO:0000313" key="3">
    <source>
        <dbReference type="Proteomes" id="UP000789901"/>
    </source>
</evidence>
<protein>
    <submittedName>
        <fullName evidence="2">19145_t:CDS:1</fullName>
    </submittedName>
</protein>
<dbReference type="Pfam" id="PF20653">
    <property type="entry name" value="COG6_C"/>
    <property type="match status" value="1"/>
</dbReference>